<evidence type="ECO:0000313" key="2">
    <source>
        <dbReference type="EMBL" id="WPU91811.1"/>
    </source>
</evidence>
<proteinExistence type="predicted"/>
<dbReference type="Gene3D" id="2.30.30.290">
    <property type="entry name" value="YopX-like domains"/>
    <property type="match status" value="1"/>
</dbReference>
<dbReference type="InterPro" id="IPR019096">
    <property type="entry name" value="YopX_protein"/>
</dbReference>
<evidence type="ECO:0000313" key="3">
    <source>
        <dbReference type="Proteomes" id="UP001324380"/>
    </source>
</evidence>
<name>A0ABZ0TF64_9SPHI</name>
<reference evidence="2 3" key="1">
    <citation type="submission" date="2023-11" db="EMBL/GenBank/DDBJ databases">
        <title>Analysis of the Genomes of Mucilaginibacter gossypii cycad 4 and M. sabulilitoris SNA2: microbes with the potential for plant growth promotion.</title>
        <authorList>
            <person name="Hirsch A.M."/>
            <person name="Humm E."/>
            <person name="Rubbi M."/>
            <person name="Del Vecchio G."/>
            <person name="Ha S.M."/>
            <person name="Pellegrini M."/>
            <person name="Gunsalus R.P."/>
        </authorList>
    </citation>
    <scope>NUCLEOTIDE SEQUENCE [LARGE SCALE GENOMIC DNA]</scope>
    <source>
        <strain evidence="2 3">SNA2</strain>
    </source>
</reference>
<sequence>MNIKLKAWQPDAKCMVDLSSGAIMNHPFQLIIGFDVNAKLSISIKENFEDGTYKYHDCIPIICTGLTDIHGVDIYEGDIYTTEPAQGRPYLVYFKNGCWYGGKNTESGMPLAVQNHGFNDGDASWLEVIGNIYQNPELLNDK</sequence>
<accession>A0ABZ0TF64</accession>
<dbReference type="EMBL" id="CP139558">
    <property type="protein sequence ID" value="WPU91811.1"/>
    <property type="molecule type" value="Genomic_DNA"/>
</dbReference>
<gene>
    <name evidence="2" type="ORF">SNE25_21060</name>
</gene>
<dbReference type="Pfam" id="PF09643">
    <property type="entry name" value="YopX"/>
    <property type="match status" value="1"/>
</dbReference>
<dbReference type="RefSeq" id="WP_321560977.1">
    <property type="nucleotide sequence ID" value="NZ_CP139558.1"/>
</dbReference>
<dbReference type="SUPFAM" id="SSF159006">
    <property type="entry name" value="YopX-like"/>
    <property type="match status" value="1"/>
</dbReference>
<feature type="domain" description="YopX protein" evidence="1">
    <location>
        <begin position="59"/>
        <end position="139"/>
    </location>
</feature>
<dbReference type="Proteomes" id="UP001324380">
    <property type="component" value="Chromosome"/>
</dbReference>
<evidence type="ECO:0000259" key="1">
    <source>
        <dbReference type="Pfam" id="PF09643"/>
    </source>
</evidence>
<dbReference type="InterPro" id="IPR023385">
    <property type="entry name" value="YopX-like_C"/>
</dbReference>
<keyword evidence="3" id="KW-1185">Reference proteome</keyword>
<organism evidence="2 3">
    <name type="scientific">Mucilaginibacter sabulilitoris</name>
    <dbReference type="NCBI Taxonomy" id="1173583"/>
    <lineage>
        <taxon>Bacteria</taxon>
        <taxon>Pseudomonadati</taxon>
        <taxon>Bacteroidota</taxon>
        <taxon>Sphingobacteriia</taxon>
        <taxon>Sphingobacteriales</taxon>
        <taxon>Sphingobacteriaceae</taxon>
        <taxon>Mucilaginibacter</taxon>
    </lineage>
</organism>
<protein>
    <submittedName>
        <fullName evidence="2">YopX family protein</fullName>
    </submittedName>
</protein>